<evidence type="ECO:0000313" key="2">
    <source>
        <dbReference type="EMBL" id="SDC34855.1"/>
    </source>
</evidence>
<keyword evidence="3" id="KW-1185">Reference proteome</keyword>
<reference evidence="2 3" key="1">
    <citation type="submission" date="2016-10" db="EMBL/GenBank/DDBJ databases">
        <authorList>
            <person name="de Groot N.N."/>
        </authorList>
    </citation>
    <scope>NUCLEOTIDE SEQUENCE [LARGE SCALE GENOMIC DNA]</scope>
    <source>
        <strain evidence="2 3">CGMCC 4.6858</strain>
    </source>
</reference>
<dbReference type="AlphaFoldDB" id="A0A1G6KWL2"/>
<dbReference type="STRING" id="1045774.SAMN05421872_10213"/>
<keyword evidence="2" id="KW-0808">Transferase</keyword>
<protein>
    <submittedName>
        <fullName evidence="2">Sugar kinase of the NBD/HSP70 family, may contain an N-terminal HTH domain</fullName>
    </submittedName>
</protein>
<dbReference type="InterPro" id="IPR043129">
    <property type="entry name" value="ATPase_NBD"/>
</dbReference>
<dbReference type="OrthoDB" id="8772678at2"/>
<dbReference type="Proteomes" id="UP000199034">
    <property type="component" value="Unassembled WGS sequence"/>
</dbReference>
<dbReference type="PANTHER" id="PTHR18964">
    <property type="entry name" value="ROK (REPRESSOR, ORF, KINASE) FAMILY"/>
    <property type="match status" value="1"/>
</dbReference>
<evidence type="ECO:0000256" key="1">
    <source>
        <dbReference type="ARBA" id="ARBA00006479"/>
    </source>
</evidence>
<name>A0A1G6KWL2_9ACTN</name>
<dbReference type="GO" id="GO:0016301">
    <property type="term" value="F:kinase activity"/>
    <property type="evidence" value="ECO:0007669"/>
    <property type="project" value="UniProtKB-KW"/>
</dbReference>
<evidence type="ECO:0000313" key="3">
    <source>
        <dbReference type="Proteomes" id="UP000199034"/>
    </source>
</evidence>
<dbReference type="Gene3D" id="3.30.420.40">
    <property type="match status" value="2"/>
</dbReference>
<keyword evidence="2" id="KW-0418">Kinase</keyword>
<accession>A0A1G6KWL2</accession>
<dbReference type="EMBL" id="FMZM01000002">
    <property type="protein sequence ID" value="SDC34855.1"/>
    <property type="molecule type" value="Genomic_DNA"/>
</dbReference>
<sequence length="302" mass="29328">MGPVNVGLDIGATKTLGVVVDADGRVLAQERLATAPGAEGIVATAVGVVEALAAAAGAVTAVGVGVPGLVDVERGALAHAVNLGVDGEWLPLGDLLASRLGVPVSLENDVNAAALGAVALTGVDDLVYLSIGTGLAAGLVLDGRLRRGVSGAAGEIGHVPVDPAGAACQCGQRGCLETVASGRAITDAWPSGDVPAAQALFAAAAAGDVRAVAVRDRFAAGVADAVRVLGLSLDPGVVMLGGGVAQLGEPLRAAVSSALHDQAIASPFLASLDLAGRLRVVPVDHPVAAVGAALLGPREAVA</sequence>
<organism evidence="2 3">
    <name type="scientific">Nocardioides lianchengensis</name>
    <dbReference type="NCBI Taxonomy" id="1045774"/>
    <lineage>
        <taxon>Bacteria</taxon>
        <taxon>Bacillati</taxon>
        <taxon>Actinomycetota</taxon>
        <taxon>Actinomycetes</taxon>
        <taxon>Propionibacteriales</taxon>
        <taxon>Nocardioidaceae</taxon>
        <taxon>Nocardioides</taxon>
    </lineage>
</organism>
<dbReference type="Pfam" id="PF00480">
    <property type="entry name" value="ROK"/>
    <property type="match status" value="1"/>
</dbReference>
<gene>
    <name evidence="2" type="ORF">SAMN05421872_10213</name>
</gene>
<comment type="similarity">
    <text evidence="1">Belongs to the ROK (NagC/XylR) family.</text>
</comment>
<dbReference type="PANTHER" id="PTHR18964:SF149">
    <property type="entry name" value="BIFUNCTIONAL UDP-N-ACETYLGLUCOSAMINE 2-EPIMERASE_N-ACETYLMANNOSAMINE KINASE"/>
    <property type="match status" value="1"/>
</dbReference>
<dbReference type="SUPFAM" id="SSF53067">
    <property type="entry name" value="Actin-like ATPase domain"/>
    <property type="match status" value="1"/>
</dbReference>
<dbReference type="InterPro" id="IPR000600">
    <property type="entry name" value="ROK"/>
</dbReference>
<proteinExistence type="inferred from homology"/>